<keyword evidence="3" id="KW-0813">Transport</keyword>
<name>A0A914WB38_9BILA</name>
<dbReference type="PANTHER" id="PTHR10778">
    <property type="entry name" value="SOLUTE CARRIER FAMILY 35 MEMBER B"/>
    <property type="match status" value="1"/>
</dbReference>
<feature type="region of interest" description="Disordered" evidence="8">
    <location>
        <begin position="442"/>
        <end position="464"/>
    </location>
</feature>
<feature type="transmembrane region" description="Helical" evidence="9">
    <location>
        <begin position="40"/>
        <end position="62"/>
    </location>
</feature>
<dbReference type="GO" id="GO:0000139">
    <property type="term" value="C:Golgi membrane"/>
    <property type="evidence" value="ECO:0007669"/>
    <property type="project" value="TreeGrafter"/>
</dbReference>
<evidence type="ECO:0000256" key="9">
    <source>
        <dbReference type="SAM" id="Phobius"/>
    </source>
</evidence>
<evidence type="ECO:0000256" key="5">
    <source>
        <dbReference type="ARBA" id="ARBA00022989"/>
    </source>
</evidence>
<dbReference type="GO" id="GO:0005789">
    <property type="term" value="C:endoplasmic reticulum membrane"/>
    <property type="evidence" value="ECO:0007669"/>
    <property type="project" value="TreeGrafter"/>
</dbReference>
<feature type="transmembrane region" description="Helical" evidence="9">
    <location>
        <begin position="392"/>
        <end position="414"/>
    </location>
</feature>
<evidence type="ECO:0000256" key="3">
    <source>
        <dbReference type="ARBA" id="ARBA00022448"/>
    </source>
</evidence>
<evidence type="ECO:0000313" key="11">
    <source>
        <dbReference type="WBParaSite" id="PSAMB.scaffold373size54233.g5511.t1"/>
    </source>
</evidence>
<sequence length="464" mass="52648">MDDAQGMAVDESPPMDAVDVNSHFKNAVGYIMEVDWSDIWMLRLAANLIGYSTVVIPTYFLIRHIRSLDRFSDADVAGVRYGWWSRMLALFAVGRPKYIETAAYQQLEDGGHTSKYAVTVERRKWPRWLVFSVCFLGLTFNYVFWGWLQEMLMTQPYQRVDDTGEDRFRDSQFLVFLNRLFAFIISGVYIMCNWQKQPVHTAPFYKYSYASFANVMSSWCQYEALKFVTFPTQTVCKASKIIPVMLMGRLVSGTRYPPHQYATATLLAVGVSLFLLSSDSFKLRKGMQVESTTVSGILLMLGYLMFDAFTPNWQAKLYAYKPRVSSYQMMCGVNLFSAVLCLVSLIEQGGLIASLSFMQTHHGFQWDCILMSAFGAVGQIFIYKTIEQFGPVVFTLIMTVRQILSIIVSCIYYGHSMSASGTFGLVLACASLFAHHYMKTTERPKPSTKTKTKSPLSIATSNVK</sequence>
<evidence type="ECO:0000256" key="2">
    <source>
        <dbReference type="ARBA" id="ARBA00010694"/>
    </source>
</evidence>
<evidence type="ECO:0000256" key="1">
    <source>
        <dbReference type="ARBA" id="ARBA00004141"/>
    </source>
</evidence>
<evidence type="ECO:0000256" key="4">
    <source>
        <dbReference type="ARBA" id="ARBA00022692"/>
    </source>
</evidence>
<feature type="transmembrane region" description="Helical" evidence="9">
    <location>
        <begin position="173"/>
        <end position="192"/>
    </location>
</feature>
<evidence type="ECO:0000256" key="6">
    <source>
        <dbReference type="ARBA" id="ARBA00023136"/>
    </source>
</evidence>
<keyword evidence="10" id="KW-1185">Reference proteome</keyword>
<comment type="subcellular location">
    <subcellularLocation>
        <location evidence="1">Membrane</location>
        <topology evidence="1">Multi-pass membrane protein</topology>
    </subcellularLocation>
</comment>
<evidence type="ECO:0000256" key="8">
    <source>
        <dbReference type="SAM" id="MobiDB-lite"/>
    </source>
</evidence>
<dbReference type="InterPro" id="IPR013657">
    <property type="entry name" value="SCL35B1-4/HUT1"/>
</dbReference>
<dbReference type="WBParaSite" id="PSAMB.scaffold373size54233.g5511.t1">
    <property type="protein sequence ID" value="PSAMB.scaffold373size54233.g5511.t1"/>
    <property type="gene ID" value="PSAMB.scaffold373size54233.g5511"/>
</dbReference>
<dbReference type="InterPro" id="IPR037185">
    <property type="entry name" value="EmrE-like"/>
</dbReference>
<feature type="transmembrane region" description="Helical" evidence="9">
    <location>
        <begin position="366"/>
        <end position="386"/>
    </location>
</feature>
<keyword evidence="4 9" id="KW-0812">Transmembrane</keyword>
<keyword evidence="5 9" id="KW-1133">Transmembrane helix</keyword>
<feature type="transmembrane region" description="Helical" evidence="9">
    <location>
        <begin position="289"/>
        <end position="306"/>
    </location>
</feature>
<dbReference type="Pfam" id="PF08449">
    <property type="entry name" value="UAA"/>
    <property type="match status" value="1"/>
</dbReference>
<feature type="transmembrane region" description="Helical" evidence="9">
    <location>
        <begin position="421"/>
        <end position="438"/>
    </location>
</feature>
<evidence type="ECO:0000256" key="7">
    <source>
        <dbReference type="ARBA" id="ARBA00039668"/>
    </source>
</evidence>
<accession>A0A914WB38</accession>
<keyword evidence="6 9" id="KW-0472">Membrane</keyword>
<feature type="transmembrane region" description="Helical" evidence="9">
    <location>
        <begin position="326"/>
        <end position="346"/>
    </location>
</feature>
<protein>
    <recommendedName>
        <fullName evidence="7">Adenosine 3'-phospho 5'-phosphosulfate transporter 1</fullName>
    </recommendedName>
</protein>
<dbReference type="GO" id="GO:0046964">
    <property type="term" value="F:3'-phosphoadenosine 5'-phosphosulfate transmembrane transporter activity"/>
    <property type="evidence" value="ECO:0007669"/>
    <property type="project" value="TreeGrafter"/>
</dbReference>
<reference evidence="11" key="1">
    <citation type="submission" date="2022-11" db="UniProtKB">
        <authorList>
            <consortium name="WormBaseParasite"/>
        </authorList>
    </citation>
    <scope>IDENTIFICATION</scope>
</reference>
<comment type="similarity">
    <text evidence="2">Belongs to the nucleotide-sugar transporter family. SLC35B subfamily.</text>
</comment>
<feature type="transmembrane region" description="Helical" evidence="9">
    <location>
        <begin position="259"/>
        <end position="277"/>
    </location>
</feature>
<evidence type="ECO:0000313" key="10">
    <source>
        <dbReference type="Proteomes" id="UP000887566"/>
    </source>
</evidence>
<feature type="transmembrane region" description="Helical" evidence="9">
    <location>
        <begin position="128"/>
        <end position="148"/>
    </location>
</feature>
<dbReference type="PANTHER" id="PTHR10778:SF13">
    <property type="entry name" value="ADENOSINE 3'-PHOSPHO 5'-PHOSPHOSULFATE TRANSPORTER 1"/>
    <property type="match status" value="1"/>
</dbReference>
<dbReference type="AlphaFoldDB" id="A0A914WB38"/>
<dbReference type="Proteomes" id="UP000887566">
    <property type="component" value="Unplaced"/>
</dbReference>
<proteinExistence type="inferred from homology"/>
<dbReference type="SUPFAM" id="SSF103481">
    <property type="entry name" value="Multidrug resistance efflux transporter EmrE"/>
    <property type="match status" value="1"/>
</dbReference>
<organism evidence="10 11">
    <name type="scientific">Plectus sambesii</name>
    <dbReference type="NCBI Taxonomy" id="2011161"/>
    <lineage>
        <taxon>Eukaryota</taxon>
        <taxon>Metazoa</taxon>
        <taxon>Ecdysozoa</taxon>
        <taxon>Nematoda</taxon>
        <taxon>Chromadorea</taxon>
        <taxon>Plectida</taxon>
        <taxon>Plectina</taxon>
        <taxon>Plectoidea</taxon>
        <taxon>Plectidae</taxon>
        <taxon>Plectus</taxon>
    </lineage>
</organism>